<proteinExistence type="predicted"/>
<name>A0A0A0N4Z2_STRRN</name>
<evidence type="ECO:0000313" key="1">
    <source>
        <dbReference type="EMBL" id="RLV73893.1"/>
    </source>
</evidence>
<dbReference type="KEGG" id="src:M271_11875"/>
<dbReference type="HOGENOM" id="CLU_1795423_0_0_11"/>
<dbReference type="STRING" id="1343740.M271_11875"/>
<accession>A0A0A0N4Z2</accession>
<gene>
    <name evidence="1" type="ORF">D3C57_131745</name>
</gene>
<dbReference type="EMBL" id="QYCY01000002">
    <property type="protein sequence ID" value="RLV73893.1"/>
    <property type="molecule type" value="Genomic_DNA"/>
</dbReference>
<evidence type="ECO:0008006" key="3">
    <source>
        <dbReference type="Google" id="ProtNLM"/>
    </source>
</evidence>
<sequence>MRNRRIMNGYFAADGATATPAIESDGVAGLYAHLRGGRWSSVISHAWLRMFGVPAGMRVVPLDGPVRGPRVGLATGKDDPPSVLAEALLTVAREAGVRDALDELLHSYLGGRGWWPSRSTPASAGAADRCGLCRHSEDRFDRGE</sequence>
<protein>
    <recommendedName>
        <fullName evidence="3">LysR family transcriptional regulator</fullName>
    </recommendedName>
</protein>
<dbReference type="Proteomes" id="UP000281594">
    <property type="component" value="Unassembled WGS sequence"/>
</dbReference>
<evidence type="ECO:0000313" key="2">
    <source>
        <dbReference type="Proteomes" id="UP000281594"/>
    </source>
</evidence>
<organism evidence="1 2">
    <name type="scientific">Streptomyces rapamycinicus (strain ATCC 29253 / DSM 41530 / NRRL 5491 / AYB-994)</name>
    <name type="common">Streptomyces hygroscopicus (strain ATCC 29253)</name>
    <dbReference type="NCBI Taxonomy" id="1343740"/>
    <lineage>
        <taxon>Bacteria</taxon>
        <taxon>Bacillati</taxon>
        <taxon>Actinomycetota</taxon>
        <taxon>Actinomycetes</taxon>
        <taxon>Kitasatosporales</taxon>
        <taxon>Streptomycetaceae</taxon>
        <taxon>Streptomyces</taxon>
        <taxon>Streptomyces violaceusniger group</taxon>
    </lineage>
</organism>
<reference evidence="1 2" key="1">
    <citation type="journal article" date="2018" name="J. Biol. Chem.">
        <title>Discovery of the actinoplanic acid pathway in Streptomyces rapamycinicus reveals a genetically conserved synergism with rapamycin.</title>
        <authorList>
            <person name="Mrak P."/>
            <person name="Krastel P."/>
            <person name="Pivk Lukancic P."/>
            <person name="Tao J."/>
            <person name="Pistorius D."/>
            <person name="Moore C.M."/>
        </authorList>
    </citation>
    <scope>NUCLEOTIDE SEQUENCE [LARGE SCALE GENOMIC DNA]</scope>
    <source>
        <strain evidence="1 2">NRRL 5491</strain>
    </source>
</reference>
<comment type="caution">
    <text evidence="1">The sequence shown here is derived from an EMBL/GenBank/DDBJ whole genome shotgun (WGS) entry which is preliminary data.</text>
</comment>
<dbReference type="eggNOG" id="COG0583">
    <property type="taxonomic scope" value="Bacteria"/>
</dbReference>
<dbReference type="AlphaFoldDB" id="A0A0A0N4Z2"/>